<comment type="caution">
    <text evidence="1">The sequence shown here is derived from an EMBL/GenBank/DDBJ whole genome shotgun (WGS) entry which is preliminary data.</text>
</comment>
<gene>
    <name evidence="1" type="ORF">PHYBOEH_010000</name>
</gene>
<sequence length="143" mass="16221">MTTFSSTGGRAALCFPRDSSWFQGYFICASSRTQLGLMGEEIPVDDCVHCPDGGYQEYRLTVMHFAREKEMELIVRKTGGEFCRLESDEVQFQPTMMVTDDKAVEAIEQYFPTIAERVDHNKAILQHCTVCFGDMEIQGLVFP</sequence>
<accession>A0A8T1VSU1</accession>
<dbReference type="EMBL" id="JAGDFL010000660">
    <property type="protein sequence ID" value="KAG7383288.1"/>
    <property type="molecule type" value="Genomic_DNA"/>
</dbReference>
<reference evidence="1" key="1">
    <citation type="submission" date="2021-02" db="EMBL/GenBank/DDBJ databases">
        <authorList>
            <person name="Palmer J.M."/>
        </authorList>
    </citation>
    <scope>NUCLEOTIDE SEQUENCE</scope>
    <source>
        <strain evidence="1">SCRP23</strain>
    </source>
</reference>
<dbReference type="AlphaFoldDB" id="A0A8T1VSU1"/>
<keyword evidence="2" id="KW-1185">Reference proteome</keyword>
<proteinExistence type="predicted"/>
<name>A0A8T1VSU1_9STRA</name>
<protein>
    <submittedName>
        <fullName evidence="1">Uncharacterized protein</fullName>
    </submittedName>
</protein>
<dbReference type="OrthoDB" id="57576at2759"/>
<evidence type="ECO:0000313" key="2">
    <source>
        <dbReference type="Proteomes" id="UP000693981"/>
    </source>
</evidence>
<dbReference type="Proteomes" id="UP000693981">
    <property type="component" value="Unassembled WGS sequence"/>
</dbReference>
<evidence type="ECO:0000313" key="1">
    <source>
        <dbReference type="EMBL" id="KAG7383288.1"/>
    </source>
</evidence>
<organism evidence="1 2">
    <name type="scientific">Phytophthora boehmeriae</name>
    <dbReference type="NCBI Taxonomy" id="109152"/>
    <lineage>
        <taxon>Eukaryota</taxon>
        <taxon>Sar</taxon>
        <taxon>Stramenopiles</taxon>
        <taxon>Oomycota</taxon>
        <taxon>Peronosporomycetes</taxon>
        <taxon>Peronosporales</taxon>
        <taxon>Peronosporaceae</taxon>
        <taxon>Phytophthora</taxon>
    </lineage>
</organism>